<sequence>MESTKPAATAPTSTTVATEPTTDPTIVQDVVDSVFQPGVNRGLVTVLNVSFLASFVALGFLAIVTQGHWNVLLLLAVNFALFISMQWFIHALQSAPDTNVAPPSGKKMD</sequence>
<dbReference type="Proteomes" id="UP001151582">
    <property type="component" value="Unassembled WGS sequence"/>
</dbReference>
<keyword evidence="2" id="KW-0812">Transmembrane</keyword>
<keyword evidence="4" id="KW-1185">Reference proteome</keyword>
<name>A0A9W8AWJ8_9FUNG</name>
<keyword evidence="2" id="KW-0472">Membrane</keyword>
<dbReference type="PANTHER" id="PTHR28251:SF1">
    <property type="entry name" value="V-TYPE ATPASE ASSEMBLY FACTOR PKR1"/>
    <property type="match status" value="1"/>
</dbReference>
<dbReference type="AlphaFoldDB" id="A0A9W8AWJ8"/>
<gene>
    <name evidence="3" type="ORF">H4R34_005638</name>
</gene>
<protein>
    <recommendedName>
        <fullName evidence="5">ER protein Pkr1-domain-containing protein</fullName>
    </recommendedName>
</protein>
<evidence type="ECO:0008006" key="5">
    <source>
        <dbReference type="Google" id="ProtNLM"/>
    </source>
</evidence>
<dbReference type="EMBL" id="JANBQB010001262">
    <property type="protein sequence ID" value="KAJ1971750.1"/>
    <property type="molecule type" value="Genomic_DNA"/>
</dbReference>
<dbReference type="Pfam" id="PF08636">
    <property type="entry name" value="Pkr1"/>
    <property type="match status" value="1"/>
</dbReference>
<evidence type="ECO:0000313" key="4">
    <source>
        <dbReference type="Proteomes" id="UP001151582"/>
    </source>
</evidence>
<organism evidence="3 4">
    <name type="scientific">Dimargaris verticillata</name>
    <dbReference type="NCBI Taxonomy" id="2761393"/>
    <lineage>
        <taxon>Eukaryota</taxon>
        <taxon>Fungi</taxon>
        <taxon>Fungi incertae sedis</taxon>
        <taxon>Zoopagomycota</taxon>
        <taxon>Kickxellomycotina</taxon>
        <taxon>Dimargaritomycetes</taxon>
        <taxon>Dimargaritales</taxon>
        <taxon>Dimargaritaceae</taxon>
        <taxon>Dimargaris</taxon>
    </lineage>
</organism>
<evidence type="ECO:0000256" key="1">
    <source>
        <dbReference type="SAM" id="MobiDB-lite"/>
    </source>
</evidence>
<feature type="region of interest" description="Disordered" evidence="1">
    <location>
        <begin position="1"/>
        <end position="21"/>
    </location>
</feature>
<feature type="transmembrane region" description="Helical" evidence="2">
    <location>
        <begin position="43"/>
        <end position="64"/>
    </location>
</feature>
<dbReference type="GO" id="GO:0005789">
    <property type="term" value="C:endoplasmic reticulum membrane"/>
    <property type="evidence" value="ECO:0007669"/>
    <property type="project" value="TreeGrafter"/>
</dbReference>
<keyword evidence="2" id="KW-1133">Transmembrane helix</keyword>
<dbReference type="GO" id="GO:0070072">
    <property type="term" value="P:vacuolar proton-transporting V-type ATPase complex assembly"/>
    <property type="evidence" value="ECO:0007669"/>
    <property type="project" value="InterPro"/>
</dbReference>
<evidence type="ECO:0000313" key="3">
    <source>
        <dbReference type="EMBL" id="KAJ1971750.1"/>
    </source>
</evidence>
<proteinExistence type="predicted"/>
<dbReference type="InterPro" id="IPR013945">
    <property type="entry name" value="Pkr1"/>
</dbReference>
<dbReference type="OrthoDB" id="9626941at2759"/>
<evidence type="ECO:0000256" key="2">
    <source>
        <dbReference type="SAM" id="Phobius"/>
    </source>
</evidence>
<dbReference type="PANTHER" id="PTHR28251">
    <property type="entry name" value="V-TYPE ATPASE ASSEMBLY FACTOR PKR1"/>
    <property type="match status" value="1"/>
</dbReference>
<accession>A0A9W8AWJ8</accession>
<feature type="transmembrane region" description="Helical" evidence="2">
    <location>
        <begin position="71"/>
        <end position="89"/>
    </location>
</feature>
<reference evidence="3" key="1">
    <citation type="submission" date="2022-07" db="EMBL/GenBank/DDBJ databases">
        <title>Phylogenomic reconstructions and comparative analyses of Kickxellomycotina fungi.</title>
        <authorList>
            <person name="Reynolds N.K."/>
            <person name="Stajich J.E."/>
            <person name="Barry K."/>
            <person name="Grigoriev I.V."/>
            <person name="Crous P."/>
            <person name="Smith M.E."/>
        </authorList>
    </citation>
    <scope>NUCLEOTIDE SEQUENCE</scope>
    <source>
        <strain evidence="3">RSA 567</strain>
    </source>
</reference>
<comment type="caution">
    <text evidence="3">The sequence shown here is derived from an EMBL/GenBank/DDBJ whole genome shotgun (WGS) entry which is preliminary data.</text>
</comment>